<comment type="caution">
    <text evidence="1">The sequence shown here is derived from an EMBL/GenBank/DDBJ whole genome shotgun (WGS) entry which is preliminary data.</text>
</comment>
<name>A0AAV2H5B4_LYMST</name>
<dbReference type="AlphaFoldDB" id="A0AAV2H5B4"/>
<dbReference type="Proteomes" id="UP001497497">
    <property type="component" value="Unassembled WGS sequence"/>
</dbReference>
<gene>
    <name evidence="1" type="ORF">GSLYS_00001576001</name>
</gene>
<protein>
    <submittedName>
        <fullName evidence="1">Uncharacterized protein</fullName>
    </submittedName>
</protein>
<dbReference type="EMBL" id="CAXITT010000017">
    <property type="protein sequence ID" value="CAL1527399.1"/>
    <property type="molecule type" value="Genomic_DNA"/>
</dbReference>
<evidence type="ECO:0000313" key="1">
    <source>
        <dbReference type="EMBL" id="CAL1527399.1"/>
    </source>
</evidence>
<evidence type="ECO:0000313" key="2">
    <source>
        <dbReference type="Proteomes" id="UP001497497"/>
    </source>
</evidence>
<organism evidence="1 2">
    <name type="scientific">Lymnaea stagnalis</name>
    <name type="common">Great pond snail</name>
    <name type="synonym">Helix stagnalis</name>
    <dbReference type="NCBI Taxonomy" id="6523"/>
    <lineage>
        <taxon>Eukaryota</taxon>
        <taxon>Metazoa</taxon>
        <taxon>Spiralia</taxon>
        <taxon>Lophotrochozoa</taxon>
        <taxon>Mollusca</taxon>
        <taxon>Gastropoda</taxon>
        <taxon>Heterobranchia</taxon>
        <taxon>Euthyneura</taxon>
        <taxon>Panpulmonata</taxon>
        <taxon>Hygrophila</taxon>
        <taxon>Lymnaeoidea</taxon>
        <taxon>Lymnaeidae</taxon>
        <taxon>Lymnaea</taxon>
    </lineage>
</organism>
<sequence>MLSRCRLRESLGGPSISSLIPSEKFLNMYAWVVPQFQGDPDAEHFVSIVIKGIFIRWLAVTGASTSFIWTKTDGDSEWSVGRRRTTSTAQEATTQNGACFAVYIYGHTWKTTYQHPVGYSVTNICPACLETV</sequence>
<keyword evidence="2" id="KW-1185">Reference proteome</keyword>
<feature type="non-terminal residue" evidence="1">
    <location>
        <position position="132"/>
    </location>
</feature>
<accession>A0AAV2H5B4</accession>
<reference evidence="1 2" key="1">
    <citation type="submission" date="2024-04" db="EMBL/GenBank/DDBJ databases">
        <authorList>
            <consortium name="Genoscope - CEA"/>
            <person name="William W."/>
        </authorList>
    </citation>
    <scope>NUCLEOTIDE SEQUENCE [LARGE SCALE GENOMIC DNA]</scope>
</reference>
<proteinExistence type="predicted"/>